<sequence>MLKCRVNDDKAMWKVLQGATTGRRPVGSTIPRSLAAEKLGYHMSKDLYGEKQTKTYGKDGGTLTNATSLDPESAPPGIQMDEVTSSIAQPLVDNQTLQASVTSLMSQKS</sequence>
<dbReference type="Proteomes" id="UP000553632">
    <property type="component" value="Unassembled WGS sequence"/>
</dbReference>
<evidence type="ECO:0000313" key="3">
    <source>
        <dbReference type="Proteomes" id="UP000553632"/>
    </source>
</evidence>
<gene>
    <name evidence="2" type="ORF">FOZ62_031340</name>
    <name evidence="1" type="ORF">FOZ63_003003</name>
</gene>
<organism evidence="1 3">
    <name type="scientific">Perkinsus olseni</name>
    <name type="common">Perkinsus atlanticus</name>
    <dbReference type="NCBI Taxonomy" id="32597"/>
    <lineage>
        <taxon>Eukaryota</taxon>
        <taxon>Sar</taxon>
        <taxon>Alveolata</taxon>
        <taxon>Perkinsozoa</taxon>
        <taxon>Perkinsea</taxon>
        <taxon>Perkinsida</taxon>
        <taxon>Perkinsidae</taxon>
        <taxon>Perkinsus</taxon>
    </lineage>
</organism>
<evidence type="ECO:0000313" key="1">
    <source>
        <dbReference type="EMBL" id="KAF4702638.1"/>
    </source>
</evidence>
<dbReference type="EMBL" id="JABANM010003001">
    <property type="protein sequence ID" value="KAF4751622.1"/>
    <property type="molecule type" value="Genomic_DNA"/>
</dbReference>
<evidence type="ECO:0000313" key="4">
    <source>
        <dbReference type="Proteomes" id="UP000574390"/>
    </source>
</evidence>
<protein>
    <submittedName>
        <fullName evidence="1">Uncharacterized protein</fullName>
    </submittedName>
</protein>
<name>A0A7J6Q2T5_PEROL</name>
<accession>A0A7J6Q2T5</accession>
<keyword evidence="3" id="KW-1185">Reference proteome</keyword>
<dbReference type="AlphaFoldDB" id="A0A7J6Q2T5"/>
<reference evidence="3 4" key="1">
    <citation type="submission" date="2020-04" db="EMBL/GenBank/DDBJ databases">
        <title>Perkinsus olseni comparative genomics.</title>
        <authorList>
            <person name="Bogema D.R."/>
        </authorList>
    </citation>
    <scope>NUCLEOTIDE SEQUENCE [LARGE SCALE GENOMIC DNA]</scope>
    <source>
        <strain evidence="2">ATCC PRA-205</strain>
        <strain evidence="1 3">ATCC PRA-207</strain>
    </source>
</reference>
<proteinExistence type="predicted"/>
<evidence type="ECO:0000313" key="2">
    <source>
        <dbReference type="EMBL" id="KAF4751622.1"/>
    </source>
</evidence>
<comment type="caution">
    <text evidence="1">The sequence shown here is derived from an EMBL/GenBank/DDBJ whole genome shotgun (WGS) entry which is preliminary data.</text>
</comment>
<dbReference type="Proteomes" id="UP000574390">
    <property type="component" value="Unassembled WGS sequence"/>
</dbReference>
<dbReference type="EMBL" id="JABANO010035945">
    <property type="protein sequence ID" value="KAF4702638.1"/>
    <property type="molecule type" value="Genomic_DNA"/>
</dbReference>